<accession>A0AAE1DIG6</accession>
<keyword evidence="2" id="KW-1185">Reference proteome</keyword>
<dbReference type="Proteomes" id="UP001283361">
    <property type="component" value="Unassembled WGS sequence"/>
</dbReference>
<gene>
    <name evidence="1" type="ORF">RRG08_066539</name>
</gene>
<name>A0AAE1DIG6_9GAST</name>
<evidence type="ECO:0000313" key="2">
    <source>
        <dbReference type="Proteomes" id="UP001283361"/>
    </source>
</evidence>
<organism evidence="1 2">
    <name type="scientific">Elysia crispata</name>
    <name type="common">lettuce slug</name>
    <dbReference type="NCBI Taxonomy" id="231223"/>
    <lineage>
        <taxon>Eukaryota</taxon>
        <taxon>Metazoa</taxon>
        <taxon>Spiralia</taxon>
        <taxon>Lophotrochozoa</taxon>
        <taxon>Mollusca</taxon>
        <taxon>Gastropoda</taxon>
        <taxon>Heterobranchia</taxon>
        <taxon>Euthyneura</taxon>
        <taxon>Panpulmonata</taxon>
        <taxon>Sacoglossa</taxon>
        <taxon>Placobranchoidea</taxon>
        <taxon>Plakobranchidae</taxon>
        <taxon>Elysia</taxon>
    </lineage>
</organism>
<dbReference type="AlphaFoldDB" id="A0AAE1DIG6"/>
<proteinExistence type="predicted"/>
<dbReference type="EMBL" id="JAWDGP010003682">
    <property type="protein sequence ID" value="KAK3771796.1"/>
    <property type="molecule type" value="Genomic_DNA"/>
</dbReference>
<evidence type="ECO:0000313" key="1">
    <source>
        <dbReference type="EMBL" id="KAK3771796.1"/>
    </source>
</evidence>
<reference evidence="1" key="1">
    <citation type="journal article" date="2023" name="G3 (Bethesda)">
        <title>A reference genome for the long-term kleptoplast-retaining sea slug Elysia crispata morphotype clarki.</title>
        <authorList>
            <person name="Eastman K.E."/>
            <person name="Pendleton A.L."/>
            <person name="Shaikh M.A."/>
            <person name="Suttiyut T."/>
            <person name="Ogas R."/>
            <person name="Tomko P."/>
            <person name="Gavelis G."/>
            <person name="Widhalm J.R."/>
            <person name="Wisecaver J.H."/>
        </authorList>
    </citation>
    <scope>NUCLEOTIDE SEQUENCE</scope>
    <source>
        <strain evidence="1">ECLA1</strain>
    </source>
</reference>
<comment type="caution">
    <text evidence="1">The sequence shown here is derived from an EMBL/GenBank/DDBJ whole genome shotgun (WGS) entry which is preliminary data.</text>
</comment>
<protein>
    <submittedName>
        <fullName evidence="1">Uncharacterized protein</fullName>
    </submittedName>
</protein>
<sequence length="134" mass="14867">MMSYILPSIRPRPGLWFFGNREHRSAADRKCRSNEWETNRQTLSAQLQVEGGGGASWEKETSARAVDRPDWRGYCSAAELLVELEDMECGGEGRGWSDKGHCPLGVRLAANCSESRENMMLGDRKVKGEGSGAM</sequence>